<dbReference type="AlphaFoldDB" id="A0A379C8C3"/>
<protein>
    <submittedName>
        <fullName evidence="2">Membrane protein of uncharacterized function</fullName>
    </submittedName>
</protein>
<dbReference type="RefSeq" id="WP_019034147.1">
    <property type="nucleotide sequence ID" value="NZ_JASOZY010000001.1"/>
</dbReference>
<dbReference type="Pfam" id="PF04020">
    <property type="entry name" value="Phage_holin_4_2"/>
    <property type="match status" value="1"/>
</dbReference>
<feature type="transmembrane region" description="Helical" evidence="1">
    <location>
        <begin position="29"/>
        <end position="46"/>
    </location>
</feature>
<reference evidence="2 3" key="1">
    <citation type="submission" date="2018-06" db="EMBL/GenBank/DDBJ databases">
        <authorList>
            <consortium name="Pathogen Informatics"/>
            <person name="Doyle S."/>
        </authorList>
    </citation>
    <scope>NUCLEOTIDE SEQUENCE [LARGE SCALE GENOMIC DNA]</scope>
    <source>
        <strain evidence="2 3">NCTC13149</strain>
    </source>
</reference>
<keyword evidence="1" id="KW-1133">Transmembrane helix</keyword>
<proteinExistence type="predicted"/>
<dbReference type="EMBL" id="UGSZ01000001">
    <property type="protein sequence ID" value="SUB57955.1"/>
    <property type="molecule type" value="Genomic_DNA"/>
</dbReference>
<dbReference type="OrthoDB" id="1701386at2"/>
<sequence length="110" mass="11410">MFKLIIKILVSALAILVASWLPGGFKVDSFGVAISAAVVIGLLDWAINRFTGIDASPFGRGSVGFIAAAIILFITGKLVDGFQVTIIGAVVGAVILGIVDIFIPADKRPI</sequence>
<accession>A0A379C8C3</accession>
<dbReference type="InterPro" id="IPR007165">
    <property type="entry name" value="Phage_holin_4_2"/>
</dbReference>
<keyword evidence="1" id="KW-0472">Membrane</keyword>
<dbReference type="STRING" id="1122949.GCA_000378725_00060"/>
<evidence type="ECO:0000313" key="3">
    <source>
        <dbReference type="Proteomes" id="UP000255517"/>
    </source>
</evidence>
<feature type="transmembrane region" description="Helical" evidence="1">
    <location>
        <begin position="82"/>
        <end position="103"/>
    </location>
</feature>
<organism evidence="2 3">
    <name type="scientific">Peptoniphilus lacrimalis</name>
    <dbReference type="NCBI Taxonomy" id="33031"/>
    <lineage>
        <taxon>Bacteria</taxon>
        <taxon>Bacillati</taxon>
        <taxon>Bacillota</taxon>
        <taxon>Tissierellia</taxon>
        <taxon>Tissierellales</taxon>
        <taxon>Peptoniphilaceae</taxon>
        <taxon>Peptoniphilus</taxon>
    </lineage>
</organism>
<dbReference type="PANTHER" id="PTHR37309:SF1">
    <property type="entry name" value="SLR0284 PROTEIN"/>
    <property type="match status" value="1"/>
</dbReference>
<name>A0A379C8C3_9FIRM</name>
<evidence type="ECO:0000256" key="1">
    <source>
        <dbReference type="SAM" id="Phobius"/>
    </source>
</evidence>
<dbReference type="PANTHER" id="PTHR37309">
    <property type="entry name" value="SLR0284 PROTEIN"/>
    <property type="match status" value="1"/>
</dbReference>
<gene>
    <name evidence="2" type="ORF">NCTC13149_01818</name>
</gene>
<keyword evidence="1" id="KW-0812">Transmembrane</keyword>
<evidence type="ECO:0000313" key="2">
    <source>
        <dbReference type="EMBL" id="SUB57955.1"/>
    </source>
</evidence>
<feature type="transmembrane region" description="Helical" evidence="1">
    <location>
        <begin position="58"/>
        <end position="76"/>
    </location>
</feature>
<dbReference type="Proteomes" id="UP000255517">
    <property type="component" value="Unassembled WGS sequence"/>
</dbReference>